<evidence type="ECO:0008006" key="4">
    <source>
        <dbReference type="Google" id="ProtNLM"/>
    </source>
</evidence>
<reference evidence="2" key="1">
    <citation type="submission" date="2023-06" db="EMBL/GenBank/DDBJ databases">
        <authorList>
            <consortium name="Lawrence Berkeley National Laboratory"/>
            <person name="Ahrendt S."/>
            <person name="Sahu N."/>
            <person name="Indic B."/>
            <person name="Wong-Bajracharya J."/>
            <person name="Merenyi Z."/>
            <person name="Ke H.-M."/>
            <person name="Monk M."/>
            <person name="Kocsube S."/>
            <person name="Drula E."/>
            <person name="Lipzen A."/>
            <person name="Balint B."/>
            <person name="Henrissat B."/>
            <person name="Andreopoulos B."/>
            <person name="Martin F.M."/>
            <person name="Harder C.B."/>
            <person name="Rigling D."/>
            <person name="Ford K.L."/>
            <person name="Foster G.D."/>
            <person name="Pangilinan J."/>
            <person name="Papanicolaou A."/>
            <person name="Barry K."/>
            <person name="LaButti K."/>
            <person name="Viragh M."/>
            <person name="Koriabine M."/>
            <person name="Yan M."/>
            <person name="Riley R."/>
            <person name="Champramary S."/>
            <person name="Plett K.L."/>
            <person name="Tsai I.J."/>
            <person name="Slot J."/>
            <person name="Sipos G."/>
            <person name="Plett J."/>
            <person name="Nagy L.G."/>
            <person name="Grigoriev I.V."/>
        </authorList>
    </citation>
    <scope>NUCLEOTIDE SEQUENCE</scope>
    <source>
        <strain evidence="2">FPL87.14</strain>
    </source>
</reference>
<feature type="compositionally biased region" description="Polar residues" evidence="1">
    <location>
        <begin position="1"/>
        <end position="18"/>
    </location>
</feature>
<dbReference type="AlphaFoldDB" id="A0AA39IYD0"/>
<sequence>MCGEKSSTSPLSYHTGNVPNGVASTPPGRLAILCPACPRPNINLPPNWQSAPPELHFLYLVILAIDANFCLKNLYRSSYEKDPGLHTSLTYFVDPVPYLEHVHKYATQTDVSTCSGFRMLAHVESKSSVGLCATGVGMCICARHKLVRPLAVGDLQKGERYCNMDYIALSVAKSVETDNILFSYDIACQWKINFQTRMMACASELQIPVDKRIHFAIPKCHCKGHKTECQCIHSMNIQVAGQTDREGIERT</sequence>
<accession>A0AA39IYD0</accession>
<name>A0AA39IYD0_9AGAR</name>
<dbReference type="Pfam" id="PF18758">
    <property type="entry name" value="KDZ"/>
    <property type="match status" value="1"/>
</dbReference>
<feature type="region of interest" description="Disordered" evidence="1">
    <location>
        <begin position="1"/>
        <end position="20"/>
    </location>
</feature>
<proteinExistence type="predicted"/>
<dbReference type="EMBL" id="JAUEPT010000090">
    <property type="protein sequence ID" value="KAK0432713.1"/>
    <property type="molecule type" value="Genomic_DNA"/>
</dbReference>
<dbReference type="InterPro" id="IPR040521">
    <property type="entry name" value="KDZ"/>
</dbReference>
<protein>
    <recommendedName>
        <fullName evidence="4">CxC2-like cysteine cluster KDZ transposase-associated domain-containing protein</fullName>
    </recommendedName>
</protein>
<organism evidence="2 3">
    <name type="scientific">Armillaria borealis</name>
    <dbReference type="NCBI Taxonomy" id="47425"/>
    <lineage>
        <taxon>Eukaryota</taxon>
        <taxon>Fungi</taxon>
        <taxon>Dikarya</taxon>
        <taxon>Basidiomycota</taxon>
        <taxon>Agaricomycotina</taxon>
        <taxon>Agaricomycetes</taxon>
        <taxon>Agaricomycetidae</taxon>
        <taxon>Agaricales</taxon>
        <taxon>Marasmiineae</taxon>
        <taxon>Physalacriaceae</taxon>
        <taxon>Armillaria</taxon>
    </lineage>
</organism>
<evidence type="ECO:0000313" key="2">
    <source>
        <dbReference type="EMBL" id="KAK0432713.1"/>
    </source>
</evidence>
<gene>
    <name evidence="2" type="ORF">EV421DRAFT_1893121</name>
</gene>
<evidence type="ECO:0000313" key="3">
    <source>
        <dbReference type="Proteomes" id="UP001175226"/>
    </source>
</evidence>
<comment type="caution">
    <text evidence="2">The sequence shown here is derived from an EMBL/GenBank/DDBJ whole genome shotgun (WGS) entry which is preliminary data.</text>
</comment>
<keyword evidence="3" id="KW-1185">Reference proteome</keyword>
<dbReference type="Proteomes" id="UP001175226">
    <property type="component" value="Unassembled WGS sequence"/>
</dbReference>
<evidence type="ECO:0000256" key="1">
    <source>
        <dbReference type="SAM" id="MobiDB-lite"/>
    </source>
</evidence>